<reference evidence="4" key="2">
    <citation type="journal article" date="2009" name="Genome Res.">
        <title>Comparative genomic analyses of the human fungal pathogens Coccidioides and their relatives.</title>
        <authorList>
            <person name="Sharpton T.J."/>
            <person name="Stajich J.E."/>
            <person name="Rounsley S.D."/>
            <person name="Gardner M.J."/>
            <person name="Wortman J.R."/>
            <person name="Jordar V.S."/>
            <person name="Maiti R."/>
            <person name="Kodira C.D."/>
            <person name="Neafsey D.E."/>
            <person name="Zeng Q."/>
            <person name="Hung C.-Y."/>
            <person name="McMahan C."/>
            <person name="Muszewska A."/>
            <person name="Grynberg M."/>
            <person name="Mandel M.A."/>
            <person name="Kellner E.M."/>
            <person name="Barker B.M."/>
            <person name="Galgiani J.N."/>
            <person name="Orbach M.J."/>
            <person name="Kirkland T.N."/>
            <person name="Cole G.T."/>
            <person name="Henn M.R."/>
            <person name="Birren B.W."/>
            <person name="Taylor J.W."/>
        </authorList>
    </citation>
    <scope>NUCLEOTIDE SEQUENCE [LARGE SCALE GENOMIC DNA]</scope>
    <source>
        <strain evidence="4">RMSCC 3488</strain>
    </source>
</reference>
<dbReference type="AlphaFoldDB" id="A0A0J6F2P3"/>
<name>A0A0J6F2P3_COCPO</name>
<feature type="region of interest" description="Disordered" evidence="1">
    <location>
        <begin position="431"/>
        <end position="466"/>
    </location>
</feature>
<dbReference type="InterPro" id="IPR023797">
    <property type="entry name" value="RNA3'_phos_cyclase_dom"/>
</dbReference>
<dbReference type="GO" id="GO:0003963">
    <property type="term" value="F:RNA-3'-phosphate cyclase activity"/>
    <property type="evidence" value="ECO:0007669"/>
    <property type="project" value="TreeGrafter"/>
</dbReference>
<dbReference type="Gene3D" id="3.65.10.20">
    <property type="entry name" value="RNA 3'-terminal phosphate cyclase domain"/>
    <property type="match status" value="2"/>
</dbReference>
<evidence type="ECO:0000313" key="4">
    <source>
        <dbReference type="Proteomes" id="UP000054567"/>
    </source>
</evidence>
<protein>
    <submittedName>
        <fullName evidence="3">RNA 3'-terminal phosphate cyclase</fullName>
    </submittedName>
</protein>
<feature type="compositionally biased region" description="Polar residues" evidence="1">
    <location>
        <begin position="345"/>
        <end position="358"/>
    </location>
</feature>
<dbReference type="Pfam" id="PF01137">
    <property type="entry name" value="RTC"/>
    <property type="match status" value="1"/>
</dbReference>
<dbReference type="EMBL" id="DS268110">
    <property type="protein sequence ID" value="KMM67146.1"/>
    <property type="molecule type" value="Genomic_DNA"/>
</dbReference>
<dbReference type="GO" id="GO:0006396">
    <property type="term" value="P:RNA processing"/>
    <property type="evidence" value="ECO:0007669"/>
    <property type="project" value="InterPro"/>
</dbReference>
<reference evidence="3 4" key="1">
    <citation type="submission" date="2007-06" db="EMBL/GenBank/DDBJ databases">
        <title>The Genome Sequence of Coccidioides posadasii RMSCC_3488.</title>
        <authorList>
            <consortium name="Coccidioides Genome Resources Consortium"/>
            <consortium name="The Broad Institute Genome Sequencing Platform"/>
            <person name="Henn M.R."/>
            <person name="Sykes S."/>
            <person name="Young S."/>
            <person name="Jaffe D."/>
            <person name="Berlin A."/>
            <person name="Alvarez P."/>
            <person name="Butler J."/>
            <person name="Gnerre S."/>
            <person name="Grabherr M."/>
            <person name="Mauceli E."/>
            <person name="Brockman W."/>
            <person name="Kodira C."/>
            <person name="Alvarado L."/>
            <person name="Zeng Q."/>
            <person name="Crawford M."/>
            <person name="Antoine C."/>
            <person name="Devon K."/>
            <person name="Galgiani J."/>
            <person name="Orsborn K."/>
            <person name="Lewis M.L."/>
            <person name="Nusbaum C."/>
            <person name="Galagan J."/>
            <person name="Birren B."/>
        </authorList>
    </citation>
    <scope>NUCLEOTIDE SEQUENCE [LARGE SCALE GENOMIC DNA]</scope>
    <source>
        <strain evidence="3 4">RMSCC 3488</strain>
    </source>
</reference>
<evidence type="ECO:0000313" key="3">
    <source>
        <dbReference type="EMBL" id="KMM67146.1"/>
    </source>
</evidence>
<feature type="domain" description="RNA 3'-terminal phosphate cyclase" evidence="2">
    <location>
        <begin position="27"/>
        <end position="563"/>
    </location>
</feature>
<dbReference type="PANTHER" id="PTHR11096:SF0">
    <property type="entry name" value="RNA 3'-TERMINAL PHOSPHATE CYCLASE"/>
    <property type="match status" value="1"/>
</dbReference>
<organism evidence="3 4">
    <name type="scientific">Coccidioides posadasii RMSCC 3488</name>
    <dbReference type="NCBI Taxonomy" id="454284"/>
    <lineage>
        <taxon>Eukaryota</taxon>
        <taxon>Fungi</taxon>
        <taxon>Dikarya</taxon>
        <taxon>Ascomycota</taxon>
        <taxon>Pezizomycotina</taxon>
        <taxon>Eurotiomycetes</taxon>
        <taxon>Eurotiomycetidae</taxon>
        <taxon>Onygenales</taxon>
        <taxon>Onygenaceae</taxon>
        <taxon>Coccidioides</taxon>
    </lineage>
</organism>
<dbReference type="GO" id="GO:0005634">
    <property type="term" value="C:nucleus"/>
    <property type="evidence" value="ECO:0007669"/>
    <property type="project" value="TreeGrafter"/>
</dbReference>
<proteinExistence type="predicted"/>
<dbReference type="SUPFAM" id="SSF55205">
    <property type="entry name" value="EPT/RTPC-like"/>
    <property type="match status" value="1"/>
</dbReference>
<feature type="compositionally biased region" description="Basic residues" evidence="1">
    <location>
        <begin position="442"/>
        <end position="457"/>
    </location>
</feature>
<evidence type="ECO:0000256" key="1">
    <source>
        <dbReference type="SAM" id="MobiDB-lite"/>
    </source>
</evidence>
<dbReference type="InterPro" id="IPR037136">
    <property type="entry name" value="RNA3'_phos_cyclase_dom_sf"/>
</dbReference>
<accession>A0A0J6F2P3</accession>
<dbReference type="PANTHER" id="PTHR11096">
    <property type="entry name" value="RNA 3' TERMINAL PHOSPHATE CYCLASE"/>
    <property type="match status" value="1"/>
</dbReference>
<dbReference type="VEuPathDB" id="FungiDB:CPAG_03481"/>
<dbReference type="OrthoDB" id="25029at2759"/>
<feature type="compositionally biased region" description="Basic and acidic residues" evidence="1">
    <location>
        <begin position="329"/>
        <end position="339"/>
    </location>
</feature>
<dbReference type="InterPro" id="IPR013792">
    <property type="entry name" value="RNA3'P_cycl/enolpyr_Trfase_a/b"/>
</dbReference>
<reference evidence="4" key="3">
    <citation type="journal article" date="2010" name="Genome Res.">
        <title>Population genomic sequencing of Coccidioides fungi reveals recent hybridization and transposon control.</title>
        <authorList>
            <person name="Neafsey D.E."/>
            <person name="Barker B.M."/>
            <person name="Sharpton T.J."/>
            <person name="Stajich J.E."/>
            <person name="Park D.J."/>
            <person name="Whiston E."/>
            <person name="Hung C.-Y."/>
            <person name="McMahan C."/>
            <person name="White J."/>
            <person name="Sykes S."/>
            <person name="Heiman D."/>
            <person name="Young S."/>
            <person name="Zeng Q."/>
            <person name="Abouelleil A."/>
            <person name="Aftuck L."/>
            <person name="Bessette D."/>
            <person name="Brown A."/>
            <person name="FitzGerald M."/>
            <person name="Lui A."/>
            <person name="Macdonald J.P."/>
            <person name="Priest M."/>
            <person name="Orbach M.J."/>
            <person name="Galgiani J.N."/>
            <person name="Kirkland T.N."/>
            <person name="Cole G.T."/>
            <person name="Birren B.W."/>
            <person name="Henn M.R."/>
            <person name="Taylor J.W."/>
            <person name="Rounsley S.D."/>
        </authorList>
    </citation>
    <scope>NUCLEOTIDE SEQUENCE [LARGE SCALE GENOMIC DNA]</scope>
    <source>
        <strain evidence="4">RMSCC 3488</strain>
    </source>
</reference>
<dbReference type="Proteomes" id="UP000054567">
    <property type="component" value="Unassembled WGS sequence"/>
</dbReference>
<feature type="compositionally biased region" description="Basic residues" evidence="1">
    <location>
        <begin position="312"/>
        <end position="324"/>
    </location>
</feature>
<sequence length="563" mass="61982">MAMEENMYNSLPVDYLLPMIHLDGSTLEGGGQLLRNAVALSALTSRPVKITRIRANRQGPGLRPSHAAAIQCLRDVCGGTAVNATVGSSEITFYPRGQLREDGAVASEEEAKDGDEGLAVPLEAMIKLESMNDVLPIRSEYNIRLKTPGSAFLIFQALYPYLLYAGACHNARVTERNANLRESSIKLSVIGGTNVSFSLSYDYVSQVLIPNFTKLGLPQLSVNLKHRGWSAGQTNLGSVSFLITPLKLRETREESNEGAASGDNHESMSDSGAFSPIFPRIDLHVLRRGRITQIDITVLAPDMSLDEAGSARRSKRGNKYHHPNSKQSHITDSKDRSQEEDLGLDSNSDGSPEMQQSGKRFAPNSVREFIENYTFEKVSHEFGAKRKGNSSFQPPKIELHWSESTHHRSRIYVLLVAHTSTGFRLGRDALLGSPSSLESNKKSGHKGPRKSKGKGKSRTNADHKTGTDLERMIGDLVDQCVEDLMYELADGSGTRDLNKVLGDGFSNRFLDSFMRDQVVVFQALGKLGAGDADMPLNQDEERDLSLHTRTAMWVCEQMLGVKF</sequence>
<feature type="region of interest" description="Disordered" evidence="1">
    <location>
        <begin position="308"/>
        <end position="363"/>
    </location>
</feature>
<feature type="region of interest" description="Disordered" evidence="1">
    <location>
        <begin position="252"/>
        <end position="271"/>
    </location>
</feature>
<dbReference type="InterPro" id="IPR000228">
    <property type="entry name" value="RNA3'_term_phos_cyc"/>
</dbReference>
<gene>
    <name evidence="3" type="ORF">CPAG_03481</name>
</gene>
<evidence type="ECO:0000259" key="2">
    <source>
        <dbReference type="Pfam" id="PF01137"/>
    </source>
</evidence>